<dbReference type="GO" id="GO:0016846">
    <property type="term" value="F:carbon-sulfur lyase activity"/>
    <property type="evidence" value="ECO:0007669"/>
    <property type="project" value="InterPro"/>
</dbReference>
<keyword evidence="4" id="KW-0456">Lyase</keyword>
<keyword evidence="3" id="KW-0862">Zinc</keyword>
<dbReference type="EMBL" id="MNBE01000673">
    <property type="protein sequence ID" value="OKO98385.1"/>
    <property type="molecule type" value="Genomic_DNA"/>
</dbReference>
<name>A0A1Q5TDT0_9EURO</name>
<dbReference type="SUPFAM" id="SSF51316">
    <property type="entry name" value="Mss4-like"/>
    <property type="match status" value="1"/>
</dbReference>
<reference evidence="6 7" key="1">
    <citation type="submission" date="2016-10" db="EMBL/GenBank/DDBJ databases">
        <title>Genome sequence of the ascomycete fungus Penicillium subrubescens.</title>
        <authorList>
            <person name="De Vries R.P."/>
            <person name="Peng M."/>
            <person name="Dilokpimol A."/>
            <person name="Hilden K."/>
            <person name="Makela M.R."/>
            <person name="Grigoriev I."/>
            <person name="Riley R."/>
            <person name="Granchi Z."/>
        </authorList>
    </citation>
    <scope>NUCLEOTIDE SEQUENCE [LARGE SCALE GENOMIC DNA]</scope>
    <source>
        <strain evidence="6 7">CBS 132785</strain>
    </source>
</reference>
<feature type="domain" description="CENP-V/GFA" evidence="5">
    <location>
        <begin position="1"/>
        <end position="114"/>
    </location>
</feature>
<dbReference type="PANTHER" id="PTHR33337">
    <property type="entry name" value="GFA DOMAIN-CONTAINING PROTEIN"/>
    <property type="match status" value="1"/>
</dbReference>
<evidence type="ECO:0000256" key="2">
    <source>
        <dbReference type="ARBA" id="ARBA00022723"/>
    </source>
</evidence>
<gene>
    <name evidence="6" type="ORF">PENSUB_9483</name>
</gene>
<keyword evidence="2" id="KW-0479">Metal-binding</keyword>
<dbReference type="STRING" id="1316194.A0A1Q5TDT0"/>
<evidence type="ECO:0000313" key="6">
    <source>
        <dbReference type="EMBL" id="OKO98385.1"/>
    </source>
</evidence>
<dbReference type="InterPro" id="IPR011057">
    <property type="entry name" value="Mss4-like_sf"/>
</dbReference>
<evidence type="ECO:0000256" key="3">
    <source>
        <dbReference type="ARBA" id="ARBA00022833"/>
    </source>
</evidence>
<evidence type="ECO:0000259" key="5">
    <source>
        <dbReference type="PROSITE" id="PS51891"/>
    </source>
</evidence>
<dbReference type="PROSITE" id="PS51891">
    <property type="entry name" value="CENP_V_GFA"/>
    <property type="match status" value="1"/>
</dbReference>
<dbReference type="Pfam" id="PF04828">
    <property type="entry name" value="GFA"/>
    <property type="match status" value="1"/>
</dbReference>
<dbReference type="Gene3D" id="3.90.1590.10">
    <property type="entry name" value="glutathione-dependent formaldehyde- activating enzyme (gfa)"/>
    <property type="match status" value="1"/>
</dbReference>
<dbReference type="OrthoDB" id="406544at2759"/>
<dbReference type="GO" id="GO:0046872">
    <property type="term" value="F:metal ion binding"/>
    <property type="evidence" value="ECO:0007669"/>
    <property type="project" value="UniProtKB-KW"/>
</dbReference>
<evidence type="ECO:0000256" key="4">
    <source>
        <dbReference type="ARBA" id="ARBA00023239"/>
    </source>
</evidence>
<keyword evidence="7" id="KW-1185">Reference proteome</keyword>
<dbReference type="PANTHER" id="PTHR33337:SF30">
    <property type="entry name" value="DUF636 DOMAIN PROTEIN (AFU_ORTHOLOGUE AFUA_1G03180)"/>
    <property type="match status" value="1"/>
</dbReference>
<evidence type="ECO:0000313" key="7">
    <source>
        <dbReference type="Proteomes" id="UP000186955"/>
    </source>
</evidence>
<protein>
    <recommendedName>
        <fullName evidence="5">CENP-V/GFA domain-containing protein</fullName>
    </recommendedName>
</protein>
<comment type="similarity">
    <text evidence="1">Belongs to the Gfa family.</text>
</comment>
<dbReference type="InterPro" id="IPR006913">
    <property type="entry name" value="CENP-V/GFA"/>
</dbReference>
<proteinExistence type="inferred from homology"/>
<comment type="caution">
    <text evidence="6">The sequence shown here is derived from an EMBL/GenBank/DDBJ whole genome shotgun (WGS) entry which is preliminary data.</text>
</comment>
<evidence type="ECO:0000256" key="1">
    <source>
        <dbReference type="ARBA" id="ARBA00005495"/>
    </source>
</evidence>
<dbReference type="AlphaFoldDB" id="A0A1Q5TDT0"/>
<dbReference type="Proteomes" id="UP000186955">
    <property type="component" value="Unassembled WGS sequence"/>
</dbReference>
<sequence length="134" mass="14280">MPGFGSCVCGNVSFQYSGEPAMTALCHCKGCQNWGGSAFSSSVGVPTTNFSVTKGDPKDWVRAGDVSGKENRHFFCGDCGSNLFSRPEVLEGITLIKSGCLDETNIPISLEMFVTRRCDYVAPVANAAQVPEMP</sequence>
<organism evidence="6 7">
    <name type="scientific">Penicillium subrubescens</name>
    <dbReference type="NCBI Taxonomy" id="1316194"/>
    <lineage>
        <taxon>Eukaryota</taxon>
        <taxon>Fungi</taxon>
        <taxon>Dikarya</taxon>
        <taxon>Ascomycota</taxon>
        <taxon>Pezizomycotina</taxon>
        <taxon>Eurotiomycetes</taxon>
        <taxon>Eurotiomycetidae</taxon>
        <taxon>Eurotiales</taxon>
        <taxon>Aspergillaceae</taxon>
        <taxon>Penicillium</taxon>
    </lineage>
</organism>
<accession>A0A1Q5TDT0</accession>